<feature type="domain" description="Amidohydrolase-related" evidence="2">
    <location>
        <begin position="707"/>
        <end position="1058"/>
    </location>
</feature>
<dbReference type="Gene3D" id="2.120.10.30">
    <property type="entry name" value="TolB, C-terminal domain"/>
    <property type="match status" value="2"/>
</dbReference>
<evidence type="ECO:0000313" key="3">
    <source>
        <dbReference type="EMBL" id="MBN7797196.1"/>
    </source>
</evidence>
<organism evidence="3 4">
    <name type="scientific">Parahaliea mediterranea</name>
    <dbReference type="NCBI Taxonomy" id="651086"/>
    <lineage>
        <taxon>Bacteria</taxon>
        <taxon>Pseudomonadati</taxon>
        <taxon>Pseudomonadota</taxon>
        <taxon>Gammaproteobacteria</taxon>
        <taxon>Cellvibrionales</taxon>
        <taxon>Halieaceae</taxon>
        <taxon>Parahaliea</taxon>
    </lineage>
</organism>
<dbReference type="SUPFAM" id="SSF82171">
    <property type="entry name" value="DPP6 N-terminal domain-like"/>
    <property type="match status" value="2"/>
</dbReference>
<dbReference type="PANTHER" id="PTHR36842">
    <property type="entry name" value="PROTEIN TOLB HOMOLOG"/>
    <property type="match status" value="1"/>
</dbReference>
<keyword evidence="4" id="KW-1185">Reference proteome</keyword>
<dbReference type="InterPro" id="IPR011659">
    <property type="entry name" value="WD40"/>
</dbReference>
<dbReference type="AlphaFoldDB" id="A0A939DFE6"/>
<accession>A0A939DFE6</accession>
<dbReference type="Proteomes" id="UP000664303">
    <property type="component" value="Unassembled WGS sequence"/>
</dbReference>
<sequence>MQLDWHQAYSRWIFGAYRAATVGALCTLSGLVVAEPEKWDVTDTGQPSREVSFTLTEGTWMSVDVSPDGNTLVFDLLGDLYTMPSTGGKATLLRGGAAVDRIPSFSPDGKRVLYISDRSGDDNVWSIALDGTDARSLTSETTRIMTNPSWSPDGRYIYATGVDIGYSEQKKSSLRIYHIDGGAGHTVVDTPPNGRDVQEPNLSPDGQYLYYTQRLEDHHIFVDANHANYATMRRNLSSGETVELIRGFGGALSPQVSPDSKRLAFVRRVKDKTVLFVYELETGEQRPVYAELDRDQQADFYQQGVYYPQFDWFPDNRHVAIWGKGKLYKVNMDTGEAAEIPFEVESRHRIIDTERFADPLAPEHITAKAIRTIAITRDQRSVIFHALGHLWRKPLPDGVPRRLTSASAFEFEPSISPDGRRLAYVEWDDEKGSSLIVMSITGRGRTTVVSTRGVIRQPAFSPDGTYLVYNIDEGDKGLSGYRATSGLYRVPVSGGDPQRLGGVARYPGFVEASDRVYFTQATADGMGIFSATAEGYDQRAHALARGADRSELQLSPDGKWLTFKENQQYYIMPYQETGAALEASAEHARTPLTRLTASSGYNLAWSPDSRAVYWTLGDQLFRWTIEDLATGQAQSAGPLARFGLTIAADTPEGLTAFTGGQVITMNGEEIIERGTVLVEGNRIVAVGPVEEVEIPASAKRIDTEGKTVMPGLVDMHGHIDCCYYGGLMPQKHPSHYAAASFGITTNYDPYTSEIEAYAATEMLQAGVLVGPRFITTGKVVYGRKGKGDRTYVPLSRYADAEDTMRRKRAFNGRVVKSYKQSSRRARQQLVKAGREAGVMVDAEGESHFYLNVGMLLDGHMALEHNIPVANLYDDLIQLMKHGGAANTPTLNVTFGEIMGENYLYQTTRAWEDPKIRAYVHGTTSSYSPVGTPHSAPVHVRAMTTLHAADEIWDVGFRAVSRSIKKLDDAGVIINAGSHGQVYGLALHWEMQSLAEGGMSHHRVLRTATLNGARTLGLEDQIGSLEPGKLADIIVLERDPLSDIKNTNSVELTMINGRLYDSLSMNEIGHYDRPRSKFYWELPDYQGIDWNEAWSGQ</sequence>
<dbReference type="SUPFAM" id="SSF51338">
    <property type="entry name" value="Composite domain of metallo-dependent hydrolases"/>
    <property type="match status" value="1"/>
</dbReference>
<dbReference type="Pfam" id="PF07676">
    <property type="entry name" value="PD40"/>
    <property type="match status" value="4"/>
</dbReference>
<dbReference type="SUPFAM" id="SSF51556">
    <property type="entry name" value="Metallo-dependent hydrolases"/>
    <property type="match status" value="1"/>
</dbReference>
<proteinExistence type="inferred from homology"/>
<dbReference type="GO" id="GO:0016810">
    <property type="term" value="F:hydrolase activity, acting on carbon-nitrogen (but not peptide) bonds"/>
    <property type="evidence" value="ECO:0007669"/>
    <property type="project" value="InterPro"/>
</dbReference>
<gene>
    <name evidence="3" type="ORF">JYP50_11365</name>
</gene>
<dbReference type="EMBL" id="JAFKCZ010000007">
    <property type="protein sequence ID" value="MBN7797196.1"/>
    <property type="molecule type" value="Genomic_DNA"/>
</dbReference>
<name>A0A939DFE6_9GAMM</name>
<dbReference type="Gene3D" id="3.30.110.90">
    <property type="entry name" value="Amidohydrolase"/>
    <property type="match status" value="1"/>
</dbReference>
<reference evidence="3" key="1">
    <citation type="submission" date="2021-02" db="EMBL/GenBank/DDBJ databases">
        <title>PHA producing bacteria isolated from coastal sediment in Guangdong, Shenzhen.</title>
        <authorList>
            <person name="Zheng W."/>
            <person name="Yu S."/>
            <person name="Huang Y."/>
        </authorList>
    </citation>
    <scope>NUCLEOTIDE SEQUENCE</scope>
    <source>
        <strain evidence="3">TN14-10</strain>
    </source>
</reference>
<dbReference type="Pfam" id="PF01979">
    <property type="entry name" value="Amidohydro_1"/>
    <property type="match status" value="1"/>
</dbReference>
<evidence type="ECO:0000313" key="4">
    <source>
        <dbReference type="Proteomes" id="UP000664303"/>
    </source>
</evidence>
<dbReference type="SUPFAM" id="SSF69304">
    <property type="entry name" value="Tricorn protease N-terminal domain"/>
    <property type="match status" value="1"/>
</dbReference>
<dbReference type="InterPro" id="IPR006680">
    <property type="entry name" value="Amidohydro-rel"/>
</dbReference>
<dbReference type="InterPro" id="IPR032466">
    <property type="entry name" value="Metal_Hydrolase"/>
</dbReference>
<evidence type="ECO:0000259" key="2">
    <source>
        <dbReference type="Pfam" id="PF01979"/>
    </source>
</evidence>
<dbReference type="Gene3D" id="3.40.50.10910">
    <property type="entry name" value="Amidohydrolase"/>
    <property type="match status" value="1"/>
</dbReference>
<dbReference type="InterPro" id="IPR011042">
    <property type="entry name" value="6-blade_b-propeller_TolB-like"/>
</dbReference>
<dbReference type="Gene3D" id="1.20.58.520">
    <property type="entry name" value="Amidohydrolase"/>
    <property type="match status" value="1"/>
</dbReference>
<comment type="caution">
    <text evidence="3">The sequence shown here is derived from an EMBL/GenBank/DDBJ whole genome shotgun (WGS) entry which is preliminary data.</text>
</comment>
<dbReference type="InterPro" id="IPR011059">
    <property type="entry name" value="Metal-dep_hydrolase_composite"/>
</dbReference>
<dbReference type="PANTHER" id="PTHR36842:SF1">
    <property type="entry name" value="PROTEIN TOLB"/>
    <property type="match status" value="1"/>
</dbReference>
<dbReference type="RefSeq" id="WP_206560636.1">
    <property type="nucleotide sequence ID" value="NZ_JAFKCZ010000007.1"/>
</dbReference>
<comment type="similarity">
    <text evidence="1">Belongs to the TolB family.</text>
</comment>
<evidence type="ECO:0000256" key="1">
    <source>
        <dbReference type="ARBA" id="ARBA00009820"/>
    </source>
</evidence>
<dbReference type="Gene3D" id="2.30.40.10">
    <property type="entry name" value="Urease, subunit C, domain 1"/>
    <property type="match status" value="1"/>
</dbReference>
<protein>
    <submittedName>
        <fullName evidence="3">PD40 domain-containing protein</fullName>
    </submittedName>
</protein>